<evidence type="ECO:0000313" key="1">
    <source>
        <dbReference type="EMBL" id="CAF0743115.1"/>
    </source>
</evidence>
<name>A0A813SFK3_9BILA</name>
<dbReference type="AlphaFoldDB" id="A0A813SFK3"/>
<dbReference type="Proteomes" id="UP000663860">
    <property type="component" value="Unassembled WGS sequence"/>
</dbReference>
<evidence type="ECO:0000313" key="3">
    <source>
        <dbReference type="Proteomes" id="UP000663845"/>
    </source>
</evidence>
<dbReference type="EMBL" id="CAJNOG010000028">
    <property type="protein sequence ID" value="CAF0794761.1"/>
    <property type="molecule type" value="Genomic_DNA"/>
</dbReference>
<dbReference type="Proteomes" id="UP000663845">
    <property type="component" value="Unassembled WGS sequence"/>
</dbReference>
<protein>
    <submittedName>
        <fullName evidence="2">Uncharacterized protein</fullName>
    </submittedName>
</protein>
<evidence type="ECO:0000313" key="2">
    <source>
        <dbReference type="EMBL" id="CAF0794761.1"/>
    </source>
</evidence>
<reference evidence="2" key="1">
    <citation type="submission" date="2021-02" db="EMBL/GenBank/DDBJ databases">
        <authorList>
            <person name="Nowell W R."/>
        </authorList>
    </citation>
    <scope>NUCLEOTIDE SEQUENCE</scope>
</reference>
<sequence>MIPLTSTKLLKRKNEISKIIEDTNRCLRIQCSTNDLSLSEIKKDLYRNKTNVNISSLSNETDDEELKLSQNESNNVIPWWEDNQQDDEFNADQVLTTSDETLQKIVQGALQLMSNDSTKKVQKRIKTFVDRKRLKKQPRHMRSKV</sequence>
<comment type="caution">
    <text evidence="2">The sequence shown here is derived from an EMBL/GenBank/DDBJ whole genome shotgun (WGS) entry which is preliminary data.</text>
</comment>
<organism evidence="2 3">
    <name type="scientific">Adineta steineri</name>
    <dbReference type="NCBI Taxonomy" id="433720"/>
    <lineage>
        <taxon>Eukaryota</taxon>
        <taxon>Metazoa</taxon>
        <taxon>Spiralia</taxon>
        <taxon>Gnathifera</taxon>
        <taxon>Rotifera</taxon>
        <taxon>Eurotatoria</taxon>
        <taxon>Bdelloidea</taxon>
        <taxon>Adinetida</taxon>
        <taxon>Adinetidae</taxon>
        <taxon>Adineta</taxon>
    </lineage>
</organism>
<dbReference type="EMBL" id="CAJNOE010000019">
    <property type="protein sequence ID" value="CAF0743115.1"/>
    <property type="molecule type" value="Genomic_DNA"/>
</dbReference>
<proteinExistence type="predicted"/>
<accession>A0A813SFK3</accession>
<gene>
    <name evidence="1" type="ORF">IZO911_LOCUS3670</name>
    <name evidence="2" type="ORF">JYZ213_LOCUS4927</name>
</gene>